<evidence type="ECO:0000256" key="5">
    <source>
        <dbReference type="ARBA" id="ARBA00022839"/>
    </source>
</evidence>
<dbReference type="GO" id="GO:0008855">
    <property type="term" value="F:exodeoxyribonuclease VII activity"/>
    <property type="evidence" value="ECO:0007669"/>
    <property type="project" value="UniProtKB-UniRule"/>
</dbReference>
<dbReference type="EC" id="3.1.11.6" evidence="6"/>
<dbReference type="HAMAP" id="MF_00337">
    <property type="entry name" value="Exonuc_7_S"/>
    <property type="match status" value="1"/>
</dbReference>
<dbReference type="GO" id="GO:0005829">
    <property type="term" value="C:cytosol"/>
    <property type="evidence" value="ECO:0007669"/>
    <property type="project" value="TreeGrafter"/>
</dbReference>
<gene>
    <name evidence="6 7" type="primary">xseB</name>
    <name evidence="7" type="ORF">F8C67_01945</name>
</gene>
<dbReference type="EMBL" id="WBVO01000001">
    <property type="protein sequence ID" value="KAB2814524.1"/>
    <property type="molecule type" value="Genomic_DNA"/>
</dbReference>
<dbReference type="Proteomes" id="UP000468650">
    <property type="component" value="Unassembled WGS sequence"/>
</dbReference>
<dbReference type="RefSeq" id="WP_151666102.1">
    <property type="nucleotide sequence ID" value="NZ_WBVO01000001.1"/>
</dbReference>
<dbReference type="InterPro" id="IPR003761">
    <property type="entry name" value="Exonuc_VII_S"/>
</dbReference>
<keyword evidence="2 6" id="KW-0963">Cytoplasm</keyword>
<accession>A0A6N6RLR0</accession>
<dbReference type="PANTHER" id="PTHR34137">
    <property type="entry name" value="EXODEOXYRIBONUCLEASE 7 SMALL SUBUNIT"/>
    <property type="match status" value="1"/>
</dbReference>
<keyword evidence="5 6" id="KW-0269">Exonuclease</keyword>
<evidence type="ECO:0000256" key="4">
    <source>
        <dbReference type="ARBA" id="ARBA00022801"/>
    </source>
</evidence>
<dbReference type="InterPro" id="IPR037004">
    <property type="entry name" value="Exonuc_VII_ssu_sf"/>
</dbReference>
<comment type="catalytic activity">
    <reaction evidence="6">
        <text>Exonucleolytic cleavage in either 5'- to 3'- or 3'- to 5'-direction to yield nucleoside 5'-phosphates.</text>
        <dbReference type="EC" id="3.1.11.6"/>
    </reaction>
</comment>
<dbReference type="SUPFAM" id="SSF116842">
    <property type="entry name" value="XseB-like"/>
    <property type="match status" value="1"/>
</dbReference>
<organism evidence="7 8">
    <name type="scientific">Phaeocystidibacter luteus</name>
    <dbReference type="NCBI Taxonomy" id="911197"/>
    <lineage>
        <taxon>Bacteria</taxon>
        <taxon>Pseudomonadati</taxon>
        <taxon>Bacteroidota</taxon>
        <taxon>Flavobacteriia</taxon>
        <taxon>Flavobacteriales</taxon>
        <taxon>Phaeocystidibacteraceae</taxon>
        <taxon>Phaeocystidibacter</taxon>
    </lineage>
</organism>
<protein>
    <recommendedName>
        <fullName evidence="6">Exodeoxyribonuclease 7 small subunit</fullName>
        <ecNumber evidence="6">3.1.11.6</ecNumber>
    </recommendedName>
    <alternativeName>
        <fullName evidence="6">Exodeoxyribonuclease VII small subunit</fullName>
        <shortName evidence="6">Exonuclease VII small subunit</shortName>
    </alternativeName>
</protein>
<dbReference type="Pfam" id="PF02609">
    <property type="entry name" value="Exonuc_VII_S"/>
    <property type="match status" value="1"/>
</dbReference>
<name>A0A6N6RLR0_9FLAO</name>
<evidence type="ECO:0000313" key="8">
    <source>
        <dbReference type="Proteomes" id="UP000468650"/>
    </source>
</evidence>
<keyword evidence="8" id="KW-1185">Reference proteome</keyword>
<dbReference type="NCBIfam" id="TIGR01280">
    <property type="entry name" value="xseB"/>
    <property type="match status" value="1"/>
</dbReference>
<evidence type="ECO:0000256" key="6">
    <source>
        <dbReference type="HAMAP-Rule" id="MF_00337"/>
    </source>
</evidence>
<dbReference type="AlphaFoldDB" id="A0A6N6RLR0"/>
<sequence>MAKQEKLTYESASKELEEILENMKSGEIGVDELAANVERASKLIKYCYERLDQTEKKVDEILKDLGLE</sequence>
<dbReference type="Gene3D" id="1.10.287.1040">
    <property type="entry name" value="Exonuclease VII, small subunit"/>
    <property type="match status" value="1"/>
</dbReference>
<evidence type="ECO:0000256" key="2">
    <source>
        <dbReference type="ARBA" id="ARBA00022490"/>
    </source>
</evidence>
<dbReference type="OrthoDB" id="9813898at2"/>
<evidence type="ECO:0000256" key="3">
    <source>
        <dbReference type="ARBA" id="ARBA00022722"/>
    </source>
</evidence>
<reference evidence="7 8" key="1">
    <citation type="submission" date="2019-09" db="EMBL/GenBank/DDBJ databases">
        <title>Genomes of family Cryomorphaceae.</title>
        <authorList>
            <person name="Bowman J.P."/>
        </authorList>
    </citation>
    <scope>NUCLEOTIDE SEQUENCE [LARGE SCALE GENOMIC DNA]</scope>
    <source>
        <strain evidence="7 8">LMG 25704</strain>
    </source>
</reference>
<comment type="function">
    <text evidence="6">Bidirectionally degrades single-stranded DNA into large acid-insoluble oligonucleotides, which are then degraded further into small acid-soluble oligonucleotides.</text>
</comment>
<evidence type="ECO:0000313" key="7">
    <source>
        <dbReference type="EMBL" id="KAB2814524.1"/>
    </source>
</evidence>
<comment type="caution">
    <text evidence="7">The sequence shown here is derived from an EMBL/GenBank/DDBJ whole genome shotgun (WGS) entry which is preliminary data.</text>
</comment>
<dbReference type="GO" id="GO:0009318">
    <property type="term" value="C:exodeoxyribonuclease VII complex"/>
    <property type="evidence" value="ECO:0007669"/>
    <property type="project" value="UniProtKB-UniRule"/>
</dbReference>
<comment type="similarity">
    <text evidence="1 6">Belongs to the XseB family.</text>
</comment>
<proteinExistence type="inferred from homology"/>
<comment type="subcellular location">
    <subcellularLocation>
        <location evidence="6">Cytoplasm</location>
    </subcellularLocation>
</comment>
<evidence type="ECO:0000256" key="1">
    <source>
        <dbReference type="ARBA" id="ARBA00009998"/>
    </source>
</evidence>
<keyword evidence="3 6" id="KW-0540">Nuclease</keyword>
<dbReference type="GO" id="GO:0006308">
    <property type="term" value="P:DNA catabolic process"/>
    <property type="evidence" value="ECO:0007669"/>
    <property type="project" value="UniProtKB-UniRule"/>
</dbReference>
<comment type="subunit">
    <text evidence="6">Heterooligomer composed of large and small subunits.</text>
</comment>
<dbReference type="PANTHER" id="PTHR34137:SF1">
    <property type="entry name" value="EXODEOXYRIBONUCLEASE 7 SMALL SUBUNIT"/>
    <property type="match status" value="1"/>
</dbReference>
<keyword evidence="4 6" id="KW-0378">Hydrolase</keyword>